<evidence type="ECO:0000256" key="6">
    <source>
        <dbReference type="PROSITE-ProRule" id="PRU01373"/>
    </source>
</evidence>
<comment type="pathway">
    <text evidence="1 6">Cell wall biogenesis; peptidoglycan biosynthesis.</text>
</comment>
<feature type="transmembrane region" description="Helical" evidence="7">
    <location>
        <begin position="12"/>
        <end position="31"/>
    </location>
</feature>
<dbReference type="Gene3D" id="3.10.20.800">
    <property type="match status" value="1"/>
</dbReference>
<dbReference type="InterPro" id="IPR022029">
    <property type="entry name" value="YoaR-like_PG-bd"/>
</dbReference>
<name>A0A1G5ZZS3_EUBOX</name>
<dbReference type="InterPro" id="IPR005490">
    <property type="entry name" value="LD_TPept_cat_dom"/>
</dbReference>
<evidence type="ECO:0000313" key="10">
    <source>
        <dbReference type="Proteomes" id="UP000199228"/>
    </source>
</evidence>
<evidence type="ECO:0000256" key="2">
    <source>
        <dbReference type="ARBA" id="ARBA00022679"/>
    </source>
</evidence>
<dbReference type="GO" id="GO:0071555">
    <property type="term" value="P:cell wall organization"/>
    <property type="evidence" value="ECO:0007669"/>
    <property type="project" value="UniProtKB-UniRule"/>
</dbReference>
<dbReference type="GO" id="GO:0008360">
    <property type="term" value="P:regulation of cell shape"/>
    <property type="evidence" value="ECO:0007669"/>
    <property type="project" value="UniProtKB-UniRule"/>
</dbReference>
<dbReference type="Proteomes" id="UP000199228">
    <property type="component" value="Unassembled WGS sequence"/>
</dbReference>
<evidence type="ECO:0000256" key="4">
    <source>
        <dbReference type="ARBA" id="ARBA00022984"/>
    </source>
</evidence>
<dbReference type="SUPFAM" id="SSF143985">
    <property type="entry name" value="L,D-transpeptidase pre-catalytic domain-like"/>
    <property type="match status" value="1"/>
</dbReference>
<keyword evidence="10" id="KW-1185">Reference proteome</keyword>
<dbReference type="PANTHER" id="PTHR30582">
    <property type="entry name" value="L,D-TRANSPEPTIDASE"/>
    <property type="match status" value="1"/>
</dbReference>
<dbReference type="EMBL" id="FMXR01000004">
    <property type="protein sequence ID" value="SDB01704.1"/>
    <property type="molecule type" value="Genomic_DNA"/>
</dbReference>
<proteinExistence type="predicted"/>
<feature type="active site" description="Proton donor/acceptor" evidence="6">
    <location>
        <position position="413"/>
    </location>
</feature>
<evidence type="ECO:0000256" key="7">
    <source>
        <dbReference type="SAM" id="Phobius"/>
    </source>
</evidence>
<gene>
    <name evidence="9" type="ORF">SAMN02910417_00047</name>
</gene>
<dbReference type="CDD" id="cd16913">
    <property type="entry name" value="YkuD_like"/>
    <property type="match status" value="1"/>
</dbReference>
<dbReference type="RefSeq" id="WP_090170739.1">
    <property type="nucleotide sequence ID" value="NZ_FMXR01000004.1"/>
</dbReference>
<dbReference type="InterPro" id="IPR050979">
    <property type="entry name" value="LD-transpeptidase"/>
</dbReference>
<dbReference type="InterPro" id="IPR038063">
    <property type="entry name" value="Transpep_catalytic_dom"/>
</dbReference>
<reference evidence="9 10" key="1">
    <citation type="submission" date="2016-10" db="EMBL/GenBank/DDBJ databases">
        <authorList>
            <person name="de Groot N.N."/>
        </authorList>
    </citation>
    <scope>NUCLEOTIDE SEQUENCE [LARGE SCALE GENOMIC DNA]</scope>
    <source>
        <strain evidence="9 10">DSM 3217</strain>
    </source>
</reference>
<evidence type="ECO:0000256" key="5">
    <source>
        <dbReference type="ARBA" id="ARBA00023316"/>
    </source>
</evidence>
<dbReference type="InterPro" id="IPR038054">
    <property type="entry name" value="LD_TPept-like_central_sf"/>
</dbReference>
<evidence type="ECO:0000256" key="1">
    <source>
        <dbReference type="ARBA" id="ARBA00004752"/>
    </source>
</evidence>
<dbReference type="PROSITE" id="PS52029">
    <property type="entry name" value="LD_TPASE"/>
    <property type="match status" value="1"/>
</dbReference>
<dbReference type="SUPFAM" id="SSF141523">
    <property type="entry name" value="L,D-transpeptidase catalytic domain-like"/>
    <property type="match status" value="1"/>
</dbReference>
<protein>
    <submittedName>
        <fullName evidence="9">Putative peptidoglycan binding domain-containing protein</fullName>
    </submittedName>
</protein>
<keyword evidence="7" id="KW-0812">Transmembrane</keyword>
<evidence type="ECO:0000259" key="8">
    <source>
        <dbReference type="PROSITE" id="PS52029"/>
    </source>
</evidence>
<keyword evidence="3 6" id="KW-0133">Cell shape</keyword>
<dbReference type="PANTHER" id="PTHR30582:SF33">
    <property type="entry name" value="EXPORTED PROTEIN"/>
    <property type="match status" value="1"/>
</dbReference>
<keyword evidence="2" id="KW-0808">Transferase</keyword>
<evidence type="ECO:0000313" key="9">
    <source>
        <dbReference type="EMBL" id="SDB01704.1"/>
    </source>
</evidence>
<keyword evidence="7" id="KW-1133">Transmembrane helix</keyword>
<dbReference type="Pfam" id="PF03734">
    <property type="entry name" value="YkuD"/>
    <property type="match status" value="1"/>
</dbReference>
<accession>A0A1G5ZZS3</accession>
<dbReference type="AlphaFoldDB" id="A0A1G5ZZS3"/>
<dbReference type="UniPathway" id="UPA00219"/>
<sequence>MKYIKAHKGSAVLILIVIILAAVYIGISIYFSSHFFSNTTVNGEDASFMTAKEVDQILRNAADSYVLTITDRDGNSYELIGADFGYSYTLSNSSKTLLKEQSGFAWPMQISQQHELTLDVSASYEETDAKNAISKLALFDTDSYIAPQDAALTQTEDGWVITEEVMGTTLLDSARQKVLDCLNDGTTTLELTDEDYENPTVYSNDESLNTTLSQISKYTDTTITYTLKSSDENLVIDSSIIQSLLSIADDGSVSISEEAVTDYVQSLASTYNTYGDEREFKTTLGDTITIGGGDYGWVVDKEAMVKQLLEDLNTGGSITGEMQYSQEATYEGSQEIQDTYVEIDYSNQHLYYYKEGKLIVETDIVSGNISKGNGSPDGIFKIVYKQSPATLVGEDYSSDVTYFMPFAYNVGIHDASWRSSFGGSIYKTSGSHGCINVPASAAKKIYKNIETGTPVIAFYRDTVKLTSENAKVSNAYSYVSED</sequence>
<keyword evidence="4 6" id="KW-0573">Peptidoglycan synthesis</keyword>
<dbReference type="GO" id="GO:0016740">
    <property type="term" value="F:transferase activity"/>
    <property type="evidence" value="ECO:0007669"/>
    <property type="project" value="UniProtKB-KW"/>
</dbReference>
<feature type="active site" description="Nucleophile" evidence="6">
    <location>
        <position position="434"/>
    </location>
</feature>
<dbReference type="GO" id="GO:0005576">
    <property type="term" value="C:extracellular region"/>
    <property type="evidence" value="ECO:0007669"/>
    <property type="project" value="TreeGrafter"/>
</dbReference>
<dbReference type="GO" id="GO:0071972">
    <property type="term" value="F:peptidoglycan L,D-transpeptidase activity"/>
    <property type="evidence" value="ECO:0007669"/>
    <property type="project" value="TreeGrafter"/>
</dbReference>
<dbReference type="Pfam" id="PF12229">
    <property type="entry name" value="PG_binding_4"/>
    <property type="match status" value="1"/>
</dbReference>
<evidence type="ECO:0000256" key="3">
    <source>
        <dbReference type="ARBA" id="ARBA00022960"/>
    </source>
</evidence>
<dbReference type="OrthoDB" id="3176960at2"/>
<dbReference type="Gene3D" id="2.40.440.10">
    <property type="entry name" value="L,D-transpeptidase catalytic domain-like"/>
    <property type="match status" value="1"/>
</dbReference>
<dbReference type="STRING" id="1732.SAMN02910417_00047"/>
<feature type="domain" description="L,D-TPase catalytic" evidence="8">
    <location>
        <begin position="339"/>
        <end position="458"/>
    </location>
</feature>
<dbReference type="GO" id="GO:0018104">
    <property type="term" value="P:peptidoglycan-protein cross-linking"/>
    <property type="evidence" value="ECO:0007669"/>
    <property type="project" value="TreeGrafter"/>
</dbReference>
<keyword evidence="7" id="KW-0472">Membrane</keyword>
<keyword evidence="5 6" id="KW-0961">Cell wall biogenesis/degradation</keyword>
<organism evidence="9 10">
    <name type="scientific">Eubacterium oxidoreducens</name>
    <dbReference type="NCBI Taxonomy" id="1732"/>
    <lineage>
        <taxon>Bacteria</taxon>
        <taxon>Bacillati</taxon>
        <taxon>Bacillota</taxon>
        <taxon>Clostridia</taxon>
        <taxon>Eubacteriales</taxon>
        <taxon>Eubacteriaceae</taxon>
        <taxon>Eubacterium</taxon>
    </lineage>
</organism>